<dbReference type="Pfam" id="PF00657">
    <property type="entry name" value="Lipase_GDSL"/>
    <property type="match status" value="1"/>
</dbReference>
<evidence type="ECO:0000256" key="1">
    <source>
        <dbReference type="SAM" id="SignalP"/>
    </source>
</evidence>
<dbReference type="InterPro" id="IPR001087">
    <property type="entry name" value="GDSL"/>
</dbReference>
<accession>A0ABM8AE43</accession>
<evidence type="ECO:0000313" key="3">
    <source>
        <dbReference type="Proteomes" id="UP001064971"/>
    </source>
</evidence>
<feature type="signal peptide" evidence="1">
    <location>
        <begin position="1"/>
        <end position="21"/>
    </location>
</feature>
<evidence type="ECO:0008006" key="4">
    <source>
        <dbReference type="Google" id="ProtNLM"/>
    </source>
</evidence>
<name>A0ABM8AE43_9DEIO</name>
<keyword evidence="1" id="KW-0732">Signal</keyword>
<dbReference type="EMBL" id="AP026560">
    <property type="protein sequence ID" value="BDP42059.1"/>
    <property type="molecule type" value="Genomic_DNA"/>
</dbReference>
<dbReference type="SUPFAM" id="SSF52266">
    <property type="entry name" value="SGNH hydrolase"/>
    <property type="match status" value="1"/>
</dbReference>
<dbReference type="Gene3D" id="3.40.50.1110">
    <property type="entry name" value="SGNH hydrolase"/>
    <property type="match status" value="1"/>
</dbReference>
<proteinExistence type="predicted"/>
<organism evidence="2 3">
    <name type="scientific">Deinococcus aetherius</name>
    <dbReference type="NCBI Taxonomy" id="200252"/>
    <lineage>
        <taxon>Bacteria</taxon>
        <taxon>Thermotogati</taxon>
        <taxon>Deinococcota</taxon>
        <taxon>Deinococci</taxon>
        <taxon>Deinococcales</taxon>
        <taxon>Deinococcaceae</taxon>
        <taxon>Deinococcus</taxon>
    </lineage>
</organism>
<sequence>MKRLLPLALLLLAACAPRQTAHTPRPDAAPFTRYVAMGDSITAGFQSGGLTAESQRSAYPRLLGERAGLDVPMPEVQDPGCPPPVGVTGTKNCTLRQPGAVSPVVAVPGAKVGDVLRSTDTRVTDPDPQLYDADLYRAILGPGTTQLEAALARRPLFVTLWIGNNDVLLPTLRGRPDQATPLESFRADYATLVDRLLAGGVRSLVLMTVPDVTRVPALIPVRQLRLVGVVDDSCRGQDVYFGSVIVGRASKAAPLSCNAPEALTAAEYAQSQRIVEGYNAAIREIAAARGVPVFDVTRVLDTLPGRPLIPTAASPFGRSFSLDGVHPSNLAHQRFARELAVFMNRQFGTDLDTRP</sequence>
<protein>
    <recommendedName>
        <fullName evidence="4">SGNH hydrolase-type esterase domain-containing protein</fullName>
    </recommendedName>
</protein>
<dbReference type="Proteomes" id="UP001064971">
    <property type="component" value="Chromosome"/>
</dbReference>
<dbReference type="RefSeq" id="WP_264774772.1">
    <property type="nucleotide sequence ID" value="NZ_AP026560.1"/>
</dbReference>
<dbReference type="PROSITE" id="PS51257">
    <property type="entry name" value="PROKAR_LIPOPROTEIN"/>
    <property type="match status" value="1"/>
</dbReference>
<gene>
    <name evidence="2" type="ORF">DAETH_20280</name>
</gene>
<keyword evidence="3" id="KW-1185">Reference proteome</keyword>
<reference evidence="2" key="1">
    <citation type="submission" date="2022-07" db="EMBL/GenBank/DDBJ databases">
        <title>Complete Genome Sequence of the Radioresistant Bacterium Deinococcus aetherius ST0316, Isolated from the Air Dust collected in Lower Stratosphere above Japan.</title>
        <authorList>
            <person name="Satoh K."/>
            <person name="Hagiwara K."/>
            <person name="Katsumata K."/>
            <person name="Kubo A."/>
            <person name="Yokobori S."/>
            <person name="Yamagishi A."/>
            <person name="Oono Y."/>
            <person name="Narumi I."/>
        </authorList>
    </citation>
    <scope>NUCLEOTIDE SEQUENCE</scope>
    <source>
        <strain evidence="2">ST0316</strain>
    </source>
</reference>
<feature type="chain" id="PRO_5047237514" description="SGNH hydrolase-type esterase domain-containing protein" evidence="1">
    <location>
        <begin position="22"/>
        <end position="355"/>
    </location>
</feature>
<evidence type="ECO:0000313" key="2">
    <source>
        <dbReference type="EMBL" id="BDP42059.1"/>
    </source>
</evidence>
<dbReference type="InterPro" id="IPR036514">
    <property type="entry name" value="SGNH_hydro_sf"/>
</dbReference>